<dbReference type="InterPro" id="IPR025452">
    <property type="entry name" value="DUF4218"/>
</dbReference>
<dbReference type="InterPro" id="IPR004242">
    <property type="entry name" value="Transposase_21"/>
</dbReference>
<dbReference type="EMBL" id="CAMAPE010000005">
    <property type="protein sequence ID" value="CAH9068666.1"/>
    <property type="molecule type" value="Genomic_DNA"/>
</dbReference>
<dbReference type="PANTHER" id="PTHR10775:SF182">
    <property type="entry name" value="TRANSPOSON, EN_SPM-LIKE, TRANSPOSASE-ASSOCIATED DOMAIN PROTEIN-RELATED"/>
    <property type="match status" value="1"/>
</dbReference>
<accession>A0A9P1E011</accession>
<dbReference type="OrthoDB" id="1100107at2759"/>
<proteinExistence type="predicted"/>
<dbReference type="Pfam" id="PF02992">
    <property type="entry name" value="Transposase_21"/>
    <property type="match status" value="1"/>
</dbReference>
<keyword evidence="3" id="KW-1185">Reference proteome</keyword>
<evidence type="ECO:0000259" key="1">
    <source>
        <dbReference type="Pfam" id="PF13960"/>
    </source>
</evidence>
<sequence length="334" mass="38859">MRAALMWTISDFPAYAMLSGWGTTSASKTACPYCREQSQAFRLPNGGKISWFDNHRKFLPQNHPFRRNKSKFIKNRVEMRLPPPVKSGSEILKEIEEYGLLKVTESDADDVNKACSKVCGWRKRSIFWDLPYWKTYLIRHNLDVMHIEKNVFENLFNTIMNIEQKTKDNGKAREDVKLFCNRKELEKNPITGKYPKACYSLDKDSKQVICDWVKGVKFPDGYVSNLGRCVDLSKYKLFGMKSHDCHIFMQRLIPIAFRELLPNNVWEAITELSLFFKSLTTTVIKCEDMKKLEEDIPVIICKLESIFVPGFFDSMEHLPIHLPYEAKKAGPTQY</sequence>
<reference evidence="2" key="1">
    <citation type="submission" date="2022-07" db="EMBL/GenBank/DDBJ databases">
        <authorList>
            <person name="Macas J."/>
            <person name="Novak P."/>
            <person name="Neumann P."/>
        </authorList>
    </citation>
    <scope>NUCLEOTIDE SEQUENCE</scope>
</reference>
<protein>
    <recommendedName>
        <fullName evidence="1">DUF4218 domain-containing protein</fullName>
    </recommendedName>
</protein>
<comment type="caution">
    <text evidence="2">The sequence shown here is derived from an EMBL/GenBank/DDBJ whole genome shotgun (WGS) entry which is preliminary data.</text>
</comment>
<dbReference type="AlphaFoldDB" id="A0A9P1E011"/>
<evidence type="ECO:0000313" key="2">
    <source>
        <dbReference type="EMBL" id="CAH9068666.1"/>
    </source>
</evidence>
<evidence type="ECO:0000313" key="3">
    <source>
        <dbReference type="Proteomes" id="UP001152484"/>
    </source>
</evidence>
<name>A0A9P1E011_CUSEU</name>
<dbReference type="Proteomes" id="UP001152484">
    <property type="component" value="Unassembled WGS sequence"/>
</dbReference>
<dbReference type="PANTHER" id="PTHR10775">
    <property type="entry name" value="OS08G0208400 PROTEIN"/>
    <property type="match status" value="1"/>
</dbReference>
<organism evidence="2 3">
    <name type="scientific">Cuscuta europaea</name>
    <name type="common">European dodder</name>
    <dbReference type="NCBI Taxonomy" id="41803"/>
    <lineage>
        <taxon>Eukaryota</taxon>
        <taxon>Viridiplantae</taxon>
        <taxon>Streptophyta</taxon>
        <taxon>Embryophyta</taxon>
        <taxon>Tracheophyta</taxon>
        <taxon>Spermatophyta</taxon>
        <taxon>Magnoliopsida</taxon>
        <taxon>eudicotyledons</taxon>
        <taxon>Gunneridae</taxon>
        <taxon>Pentapetalae</taxon>
        <taxon>asterids</taxon>
        <taxon>lamiids</taxon>
        <taxon>Solanales</taxon>
        <taxon>Convolvulaceae</taxon>
        <taxon>Cuscuteae</taxon>
        <taxon>Cuscuta</taxon>
        <taxon>Cuscuta subgen. Cuscuta</taxon>
    </lineage>
</organism>
<dbReference type="Pfam" id="PF13960">
    <property type="entry name" value="DUF4218"/>
    <property type="match status" value="1"/>
</dbReference>
<gene>
    <name evidence="2" type="ORF">CEURO_LOCUS2899</name>
</gene>
<feature type="domain" description="DUF4218" evidence="1">
    <location>
        <begin position="280"/>
        <end position="334"/>
    </location>
</feature>